<dbReference type="OrthoDB" id="26855at2"/>
<evidence type="ECO:0000313" key="2">
    <source>
        <dbReference type="EMBL" id="KRT95822.1"/>
    </source>
</evidence>
<dbReference type="PANTHER" id="PTHR30383">
    <property type="entry name" value="THIOESTERASE 1/PROTEASE 1/LYSOPHOSPHOLIPASE L1"/>
    <property type="match status" value="1"/>
</dbReference>
<reference evidence="3 5" key="3">
    <citation type="submission" date="2023-03" db="EMBL/GenBank/DDBJ databases">
        <title>Agriculturally important microbes genome sequencing.</title>
        <authorList>
            <person name="Dunlap C."/>
        </authorList>
    </citation>
    <scope>NUCLEOTIDE SEQUENCE [LARGE SCALE GENOMIC DNA]</scope>
    <source>
        <strain evidence="3 5">CBP-3203</strain>
    </source>
</reference>
<evidence type="ECO:0000313" key="5">
    <source>
        <dbReference type="Proteomes" id="UP001341297"/>
    </source>
</evidence>
<feature type="domain" description="SGNH hydrolase-type esterase" evidence="1">
    <location>
        <begin position="7"/>
        <end position="196"/>
    </location>
</feature>
<accession>A0A0J6HVW0</accession>
<evidence type="ECO:0000313" key="4">
    <source>
        <dbReference type="Proteomes" id="UP000036168"/>
    </source>
</evidence>
<name>A0A0J6EBK9_9BACI</name>
<proteinExistence type="predicted"/>
<dbReference type="Pfam" id="PF13472">
    <property type="entry name" value="Lipase_GDSL_2"/>
    <property type="match status" value="1"/>
</dbReference>
<accession>A0A0J6EBK9</accession>
<sequence length="214" mass="24374">MAIVYTALGDSLTVGVGAGFFQPGFVPRYKRKMEEDLKQNVTLAVFAKSGLTTAEILSMLDRPFIRNYIEKADAITITGCGNDLIQSLEAYKREKDQHVFLEASSHCQKNYSAMLKKIRELKEKNERYFIRLLNLYNPFPEIELAEKWISGFNGHLQQLQATPYVKIVDIHSVFKGHESEYLSFDKVHPNSAGYEAIAEKLRASGYKPLKIEEC</sequence>
<dbReference type="EMBL" id="LECW02000001">
    <property type="protein sequence ID" value="KRT95822.1"/>
    <property type="molecule type" value="Genomic_DNA"/>
</dbReference>
<dbReference type="InterPro" id="IPR036514">
    <property type="entry name" value="SGNH_hydro_sf"/>
</dbReference>
<evidence type="ECO:0000313" key="3">
    <source>
        <dbReference type="EMBL" id="MEC0484266.1"/>
    </source>
</evidence>
<reference evidence="2" key="2">
    <citation type="submission" date="2015-10" db="EMBL/GenBank/DDBJ databases">
        <authorList>
            <person name="Gilbert D.G."/>
        </authorList>
    </citation>
    <scope>NUCLEOTIDE SEQUENCE</scope>
    <source>
        <strain evidence="2">GO-13</strain>
    </source>
</reference>
<keyword evidence="5" id="KW-1185">Reference proteome</keyword>
<dbReference type="Proteomes" id="UP001341297">
    <property type="component" value="Unassembled WGS sequence"/>
</dbReference>
<evidence type="ECO:0000259" key="1">
    <source>
        <dbReference type="Pfam" id="PF13472"/>
    </source>
</evidence>
<dbReference type="PANTHER" id="PTHR30383:SF27">
    <property type="entry name" value="SPORE GERMINATION LIPASE LIPC"/>
    <property type="match status" value="1"/>
</dbReference>
<organism evidence="2 4">
    <name type="scientific">Bacillus glycinifermentans</name>
    <dbReference type="NCBI Taxonomy" id="1664069"/>
    <lineage>
        <taxon>Bacteria</taxon>
        <taxon>Bacillati</taxon>
        <taxon>Bacillota</taxon>
        <taxon>Bacilli</taxon>
        <taxon>Bacillales</taxon>
        <taxon>Bacillaceae</taxon>
        <taxon>Bacillus</taxon>
    </lineage>
</organism>
<dbReference type="RefSeq" id="WP_048355379.1">
    <property type="nucleotide sequence ID" value="NZ_CP023481.1"/>
</dbReference>
<dbReference type="SUPFAM" id="SSF52266">
    <property type="entry name" value="SGNH hydrolase"/>
    <property type="match status" value="1"/>
</dbReference>
<dbReference type="PATRIC" id="fig|1664069.3.peg.4586"/>
<dbReference type="Proteomes" id="UP000036168">
    <property type="component" value="Unassembled WGS sequence"/>
</dbReference>
<dbReference type="GO" id="GO:0004622">
    <property type="term" value="F:phosphatidylcholine lysophospholipase activity"/>
    <property type="evidence" value="ECO:0007669"/>
    <property type="project" value="TreeGrafter"/>
</dbReference>
<protein>
    <submittedName>
        <fullName evidence="3">GDSL-type esterase/lipase family protein</fullName>
    </submittedName>
    <submittedName>
        <fullName evidence="2">Spore gernimation protein</fullName>
    </submittedName>
</protein>
<dbReference type="EMBL" id="JARRTL010000007">
    <property type="protein sequence ID" value="MEC0484266.1"/>
    <property type="molecule type" value="Genomic_DNA"/>
</dbReference>
<reference evidence="2 4" key="1">
    <citation type="journal article" date="2015" name="Int. J. Syst. Evol. Microbiol.">
        <title>Bacillus glycinifermentans sp. nov., isolated from fermented soybean paste.</title>
        <authorList>
            <person name="Kim S.J."/>
            <person name="Dunlap C.A."/>
            <person name="Kwon S.W."/>
            <person name="Rooney A.P."/>
        </authorList>
    </citation>
    <scope>NUCLEOTIDE SEQUENCE [LARGE SCALE GENOMIC DNA]</scope>
    <source>
        <strain evidence="2 4">GO-13</strain>
    </source>
</reference>
<comment type="caution">
    <text evidence="2">The sequence shown here is derived from an EMBL/GenBank/DDBJ whole genome shotgun (WGS) entry which is preliminary data.</text>
</comment>
<gene>
    <name evidence="2" type="ORF">AB447_201635</name>
    <name evidence="3" type="ORF">P8828_05315</name>
</gene>
<dbReference type="Gene3D" id="3.40.50.1110">
    <property type="entry name" value="SGNH hydrolase"/>
    <property type="match status" value="1"/>
</dbReference>
<dbReference type="STRING" id="1664069.BGLY_0516"/>
<dbReference type="InterPro" id="IPR051532">
    <property type="entry name" value="Ester_Hydrolysis_Enzymes"/>
</dbReference>
<dbReference type="AlphaFoldDB" id="A0A0J6EBK9"/>
<dbReference type="InterPro" id="IPR013830">
    <property type="entry name" value="SGNH_hydro"/>
</dbReference>